<dbReference type="Gene3D" id="1.10.150.770">
    <property type="match status" value="1"/>
</dbReference>
<dbReference type="GO" id="GO:0008658">
    <property type="term" value="F:penicillin binding"/>
    <property type="evidence" value="ECO:0007669"/>
    <property type="project" value="InterPro"/>
</dbReference>
<feature type="domain" description="Penicillin-binding protein transpeptidase" evidence="3">
    <location>
        <begin position="251"/>
        <end position="545"/>
    </location>
</feature>
<dbReference type="GO" id="GO:0071555">
    <property type="term" value="P:cell wall organization"/>
    <property type="evidence" value="ECO:0007669"/>
    <property type="project" value="TreeGrafter"/>
</dbReference>
<dbReference type="SUPFAM" id="SSF56519">
    <property type="entry name" value="Penicillin binding protein dimerisation domain"/>
    <property type="match status" value="1"/>
</dbReference>
<feature type="domain" description="Penicillin-binding protein dimerisation" evidence="4">
    <location>
        <begin position="74"/>
        <end position="187"/>
    </location>
</feature>
<proteinExistence type="predicted"/>
<sequence length="569" mass="63209">MKNSTSRIRLMAVIFVAVTLLFVVRLFFVQVIRGSDYAEQADRQYLRPANNIFERGSIFFTTKDGTLVSAASLKVGFMVVANPQKITEASTTYTQLASLLPDLKREKFMQQVSDRTDTYVEIATRIDQILADKIKARNITGVDIYKQKWRFYPAGPAAAHAIGFMGYKGDLYSGRYGLEKQYDSLLTRNKDGLFVNFFAELFSEFASSTQNASTGAEGDIVLTIEPIVQNALEKELTAYVEKWRPDMAAGIIINPQNGEIYAMAGRPNFDPGEKQTNIEALNNKMVEKTYEMGSIFKPLTIAAALDTGVVTASTTYNDKGCLTLNKKKFCNFDGKARGVIPVQEILNQSLNVGSTFVMQQLGTERFRNYFHAYGFSEKTGIDLPDEASGQTANLDGKPRELDLASMSFGQSIAITPVEMVRALSVLGNGGRLIRPHLVRQINHKNLLTEIIPIEPGQPVIKPETSAEISRMLTIVVDTKLADGKVKMAHYRIAAKTGTAQIAKPGGGGYYDDRNLHSFFGYFPASKPQFLIFLMSVYPKGAAYSSQTLTDPFISLNRFLINYYQVPPDR</sequence>
<dbReference type="Gene3D" id="3.30.450.330">
    <property type="match status" value="1"/>
</dbReference>
<dbReference type="Gene3D" id="3.40.710.10">
    <property type="entry name" value="DD-peptidase/beta-lactamase superfamily"/>
    <property type="match status" value="1"/>
</dbReference>
<dbReference type="Proteomes" id="UP000177140">
    <property type="component" value="Unassembled WGS sequence"/>
</dbReference>
<name>A0A1G2QR05_9BACT</name>
<dbReference type="InterPro" id="IPR012338">
    <property type="entry name" value="Beta-lactam/transpept-like"/>
</dbReference>
<dbReference type="PANTHER" id="PTHR30627">
    <property type="entry name" value="PEPTIDOGLYCAN D,D-TRANSPEPTIDASE"/>
    <property type="match status" value="1"/>
</dbReference>
<dbReference type="Pfam" id="PF00905">
    <property type="entry name" value="Transpeptidase"/>
    <property type="match status" value="1"/>
</dbReference>
<evidence type="ECO:0000256" key="1">
    <source>
        <dbReference type="ARBA" id="ARBA00004370"/>
    </source>
</evidence>
<dbReference type="EMBL" id="MHTM01000001">
    <property type="protein sequence ID" value="OHA62936.1"/>
    <property type="molecule type" value="Genomic_DNA"/>
</dbReference>
<accession>A0A1G2QR05</accession>
<organism evidence="5 6">
    <name type="scientific">Candidatus Vogelbacteria bacterium RIFOXYD2_FULL_44_9</name>
    <dbReference type="NCBI Taxonomy" id="1802441"/>
    <lineage>
        <taxon>Bacteria</taxon>
        <taxon>Candidatus Vogeliibacteriota</taxon>
    </lineage>
</organism>
<dbReference type="InterPro" id="IPR001460">
    <property type="entry name" value="PCN-bd_Tpept"/>
</dbReference>
<dbReference type="InterPro" id="IPR005311">
    <property type="entry name" value="PBP_dimer"/>
</dbReference>
<dbReference type="Pfam" id="PF03717">
    <property type="entry name" value="PBP_dimer"/>
    <property type="match status" value="1"/>
</dbReference>
<keyword evidence="2" id="KW-0472">Membrane</keyword>
<evidence type="ECO:0000313" key="5">
    <source>
        <dbReference type="EMBL" id="OHA62936.1"/>
    </source>
</evidence>
<gene>
    <name evidence="5" type="ORF">A2556_00690</name>
</gene>
<dbReference type="AlphaFoldDB" id="A0A1G2QR05"/>
<dbReference type="PANTHER" id="PTHR30627:SF1">
    <property type="entry name" value="PEPTIDOGLYCAN D,D-TRANSPEPTIDASE FTSI"/>
    <property type="match status" value="1"/>
</dbReference>
<comment type="caution">
    <text evidence="5">The sequence shown here is derived from an EMBL/GenBank/DDBJ whole genome shotgun (WGS) entry which is preliminary data.</text>
</comment>
<reference evidence="5 6" key="1">
    <citation type="journal article" date="2016" name="Nat. Commun.">
        <title>Thousands of microbial genomes shed light on interconnected biogeochemical processes in an aquifer system.</title>
        <authorList>
            <person name="Anantharaman K."/>
            <person name="Brown C.T."/>
            <person name="Hug L.A."/>
            <person name="Sharon I."/>
            <person name="Castelle C.J."/>
            <person name="Probst A.J."/>
            <person name="Thomas B.C."/>
            <person name="Singh A."/>
            <person name="Wilkins M.J."/>
            <person name="Karaoz U."/>
            <person name="Brodie E.L."/>
            <person name="Williams K.H."/>
            <person name="Hubbard S.S."/>
            <person name="Banfield J.F."/>
        </authorList>
    </citation>
    <scope>NUCLEOTIDE SEQUENCE [LARGE SCALE GENOMIC DNA]</scope>
</reference>
<dbReference type="InterPro" id="IPR050515">
    <property type="entry name" value="Beta-lactam/transpept"/>
</dbReference>
<evidence type="ECO:0000256" key="2">
    <source>
        <dbReference type="ARBA" id="ARBA00023136"/>
    </source>
</evidence>
<evidence type="ECO:0000313" key="6">
    <source>
        <dbReference type="Proteomes" id="UP000177140"/>
    </source>
</evidence>
<evidence type="ECO:0000259" key="4">
    <source>
        <dbReference type="Pfam" id="PF03717"/>
    </source>
</evidence>
<protein>
    <recommendedName>
        <fullName evidence="7">Penicillin-binding protein transpeptidase domain-containing protein</fullName>
    </recommendedName>
</protein>
<dbReference type="GO" id="GO:0005886">
    <property type="term" value="C:plasma membrane"/>
    <property type="evidence" value="ECO:0007669"/>
    <property type="project" value="TreeGrafter"/>
</dbReference>
<evidence type="ECO:0008006" key="7">
    <source>
        <dbReference type="Google" id="ProtNLM"/>
    </source>
</evidence>
<evidence type="ECO:0000259" key="3">
    <source>
        <dbReference type="Pfam" id="PF00905"/>
    </source>
</evidence>
<dbReference type="Gene3D" id="3.90.1310.10">
    <property type="entry name" value="Penicillin-binding protein 2a (Domain 2)"/>
    <property type="match status" value="1"/>
</dbReference>
<comment type="subcellular location">
    <subcellularLocation>
        <location evidence="1">Membrane</location>
    </subcellularLocation>
</comment>
<dbReference type="SUPFAM" id="SSF56601">
    <property type="entry name" value="beta-lactamase/transpeptidase-like"/>
    <property type="match status" value="1"/>
</dbReference>
<dbReference type="InterPro" id="IPR036138">
    <property type="entry name" value="PBP_dimer_sf"/>
</dbReference>